<gene>
    <name evidence="1" type="ORF">PROQFM164_S01g002443</name>
</gene>
<dbReference type="AlphaFoldDB" id="W6QG54"/>
<proteinExistence type="predicted"/>
<dbReference type="EMBL" id="HG792015">
    <property type="protein sequence ID" value="CDM28632.1"/>
    <property type="molecule type" value="Genomic_DNA"/>
</dbReference>
<keyword evidence="2" id="KW-1185">Reference proteome</keyword>
<name>W6QG54_PENRF</name>
<reference evidence="1" key="1">
    <citation type="journal article" date="2014" name="Nat. Commun.">
        <title>Multiple recent horizontal transfers of a large genomic region in cheese making fungi.</title>
        <authorList>
            <person name="Cheeseman K."/>
            <person name="Ropars J."/>
            <person name="Renault P."/>
            <person name="Dupont J."/>
            <person name="Gouzy J."/>
            <person name="Branca A."/>
            <person name="Abraham A.L."/>
            <person name="Ceppi M."/>
            <person name="Conseiller E."/>
            <person name="Debuchy R."/>
            <person name="Malagnac F."/>
            <person name="Goarin A."/>
            <person name="Silar P."/>
            <person name="Lacoste S."/>
            <person name="Sallet E."/>
            <person name="Bensimon A."/>
            <person name="Giraud T."/>
            <person name="Brygoo Y."/>
        </authorList>
    </citation>
    <scope>NUCLEOTIDE SEQUENCE [LARGE SCALE GENOMIC DNA]</scope>
    <source>
        <strain evidence="1">FM164</strain>
    </source>
</reference>
<protein>
    <submittedName>
        <fullName evidence="1">Genomic scaffold, ProqFM164S01</fullName>
    </submittedName>
</protein>
<accession>W6QG54</accession>
<dbReference type="Proteomes" id="UP000030686">
    <property type="component" value="Unassembled WGS sequence"/>
</dbReference>
<evidence type="ECO:0000313" key="2">
    <source>
        <dbReference type="Proteomes" id="UP000030686"/>
    </source>
</evidence>
<sequence>MAKILVTLTLPKELSRCYVRSTVVSLDGLQPAYWLRRGLFVHLLGVGVVFV</sequence>
<evidence type="ECO:0000313" key="1">
    <source>
        <dbReference type="EMBL" id="CDM28632.1"/>
    </source>
</evidence>
<organism evidence="1 2">
    <name type="scientific">Penicillium roqueforti (strain FM164)</name>
    <dbReference type="NCBI Taxonomy" id="1365484"/>
    <lineage>
        <taxon>Eukaryota</taxon>
        <taxon>Fungi</taxon>
        <taxon>Dikarya</taxon>
        <taxon>Ascomycota</taxon>
        <taxon>Pezizomycotina</taxon>
        <taxon>Eurotiomycetes</taxon>
        <taxon>Eurotiomycetidae</taxon>
        <taxon>Eurotiales</taxon>
        <taxon>Aspergillaceae</taxon>
        <taxon>Penicillium</taxon>
    </lineage>
</organism>